<accession>A0A8H6HP04</accession>
<reference evidence="1 2" key="1">
    <citation type="submission" date="2020-07" db="EMBL/GenBank/DDBJ databases">
        <title>Comparative genomics of pyrophilous fungi reveals a link between fire events and developmental genes.</title>
        <authorList>
            <consortium name="DOE Joint Genome Institute"/>
            <person name="Steindorff A.S."/>
            <person name="Carver A."/>
            <person name="Calhoun S."/>
            <person name="Stillman K."/>
            <person name="Liu H."/>
            <person name="Lipzen A."/>
            <person name="Pangilinan J."/>
            <person name="Labutti K."/>
            <person name="Bruns T.D."/>
            <person name="Grigoriev I.V."/>
        </authorList>
    </citation>
    <scope>NUCLEOTIDE SEQUENCE [LARGE SCALE GENOMIC DNA]</scope>
    <source>
        <strain evidence="1 2">CBS 144469</strain>
    </source>
</reference>
<evidence type="ECO:0000313" key="1">
    <source>
        <dbReference type="EMBL" id="KAF6750525.1"/>
    </source>
</evidence>
<name>A0A8H6HP04_9AGAR</name>
<proteinExistence type="predicted"/>
<sequence>MEEGGAQDGTETFRLVAMYSGLAKTRHTRELAKYSEYPCRAKSTNPQTSSDLRLPGLAGLSAPDDACKVQPSPQACAAPEDAIPDLHDVRRSFSAVGAFAERRRTTSQTDASALLQRPNVNAKGCMVMLVVGCLASERQSAEGLESSRRLIQAIDVLKKCRLAGRRSTLGQRTALPSQARGSKDGYGIKKEVLLRKKDLG</sequence>
<organism evidence="1 2">
    <name type="scientific">Ephemerocybe angulata</name>
    <dbReference type="NCBI Taxonomy" id="980116"/>
    <lineage>
        <taxon>Eukaryota</taxon>
        <taxon>Fungi</taxon>
        <taxon>Dikarya</taxon>
        <taxon>Basidiomycota</taxon>
        <taxon>Agaricomycotina</taxon>
        <taxon>Agaricomycetes</taxon>
        <taxon>Agaricomycetidae</taxon>
        <taxon>Agaricales</taxon>
        <taxon>Agaricineae</taxon>
        <taxon>Psathyrellaceae</taxon>
        <taxon>Ephemerocybe</taxon>
    </lineage>
</organism>
<comment type="caution">
    <text evidence="1">The sequence shown here is derived from an EMBL/GenBank/DDBJ whole genome shotgun (WGS) entry which is preliminary data.</text>
</comment>
<dbReference type="Proteomes" id="UP000521943">
    <property type="component" value="Unassembled WGS sequence"/>
</dbReference>
<gene>
    <name evidence="1" type="ORF">DFP72DRAFT_1072231</name>
</gene>
<evidence type="ECO:0000313" key="2">
    <source>
        <dbReference type="Proteomes" id="UP000521943"/>
    </source>
</evidence>
<keyword evidence="2" id="KW-1185">Reference proteome</keyword>
<dbReference type="AlphaFoldDB" id="A0A8H6HP04"/>
<dbReference type="EMBL" id="JACGCI010000056">
    <property type="protein sequence ID" value="KAF6750525.1"/>
    <property type="molecule type" value="Genomic_DNA"/>
</dbReference>
<protein>
    <submittedName>
        <fullName evidence="1">Uncharacterized protein</fullName>
    </submittedName>
</protein>
<dbReference type="OrthoDB" id="10549141at2759"/>